<dbReference type="GO" id="GO:0016747">
    <property type="term" value="F:acyltransferase activity, transferring groups other than amino-acyl groups"/>
    <property type="evidence" value="ECO:0007669"/>
    <property type="project" value="InterPro"/>
</dbReference>
<gene>
    <name evidence="4" type="ORF">CJ030_MR6G011270</name>
</gene>
<dbReference type="GO" id="GO:0016020">
    <property type="term" value="C:membrane"/>
    <property type="evidence" value="ECO:0007669"/>
    <property type="project" value="InterPro"/>
</dbReference>
<reference evidence="4 5" key="1">
    <citation type="journal article" date="2019" name="Plant Biotechnol. J.">
        <title>The red bayberry genome and genetic basis of sex determination.</title>
        <authorList>
            <person name="Jia H.M."/>
            <person name="Jia H.J."/>
            <person name="Cai Q.L."/>
            <person name="Wang Y."/>
            <person name="Zhao H.B."/>
            <person name="Yang W.F."/>
            <person name="Wang G.Y."/>
            <person name="Li Y.H."/>
            <person name="Zhan D.L."/>
            <person name="Shen Y.T."/>
            <person name="Niu Q.F."/>
            <person name="Chang L."/>
            <person name="Qiu J."/>
            <person name="Zhao L."/>
            <person name="Xie H.B."/>
            <person name="Fu W.Y."/>
            <person name="Jin J."/>
            <person name="Li X.W."/>
            <person name="Jiao Y."/>
            <person name="Zhou C.C."/>
            <person name="Tu T."/>
            <person name="Chai C.Y."/>
            <person name="Gao J.L."/>
            <person name="Fan L.J."/>
            <person name="van de Weg E."/>
            <person name="Wang J.Y."/>
            <person name="Gao Z.S."/>
        </authorList>
    </citation>
    <scope>NUCLEOTIDE SEQUENCE [LARGE SCALE GENOMIC DNA]</scope>
    <source>
        <tissue evidence="4">Leaves</tissue>
    </source>
</reference>
<organism evidence="4 5">
    <name type="scientific">Morella rubra</name>
    <name type="common">Chinese bayberry</name>
    <dbReference type="NCBI Taxonomy" id="262757"/>
    <lineage>
        <taxon>Eukaryota</taxon>
        <taxon>Viridiplantae</taxon>
        <taxon>Streptophyta</taxon>
        <taxon>Embryophyta</taxon>
        <taxon>Tracheophyta</taxon>
        <taxon>Spermatophyta</taxon>
        <taxon>Magnoliopsida</taxon>
        <taxon>eudicotyledons</taxon>
        <taxon>Gunneridae</taxon>
        <taxon>Pentapetalae</taxon>
        <taxon>rosids</taxon>
        <taxon>fabids</taxon>
        <taxon>Fagales</taxon>
        <taxon>Myricaceae</taxon>
        <taxon>Morella</taxon>
    </lineage>
</organism>
<proteinExistence type="predicted"/>
<dbReference type="Pfam" id="PF08541">
    <property type="entry name" value="ACP_syn_III_C"/>
    <property type="match status" value="1"/>
</dbReference>
<evidence type="ECO:0000313" key="4">
    <source>
        <dbReference type="EMBL" id="KAB1208834.1"/>
    </source>
</evidence>
<dbReference type="SUPFAM" id="SSF53901">
    <property type="entry name" value="Thiolase-like"/>
    <property type="match status" value="1"/>
</dbReference>
<dbReference type="OrthoDB" id="329835at2759"/>
<evidence type="ECO:0000259" key="3">
    <source>
        <dbReference type="Pfam" id="PF08541"/>
    </source>
</evidence>
<evidence type="ECO:0000256" key="1">
    <source>
        <dbReference type="ARBA" id="ARBA00005194"/>
    </source>
</evidence>
<protein>
    <submittedName>
        <fullName evidence="4">3-ketoacyl-CoA synthase 11</fullName>
    </submittedName>
</protein>
<keyword evidence="2" id="KW-0808">Transferase</keyword>
<dbReference type="InterPro" id="IPR012392">
    <property type="entry name" value="3-ktacl-CoA_syn"/>
</dbReference>
<sequence length="272" mass="31245">MKSSKSFLPVISPQNFSNPLKLKGTILCCIAFESVWNHLLLSSTSKTIDRLCNETKFKSSDHLRRRRLSRNRRCHHYQRTLAVAIEAVEMNIHALGPLVLPLSEKIRYITNYITRRYNLADIKPYVQNFKKAIEHVFPHVGAKPVLDEFEKTLGFNEADVEASRMNLYRFGNTCSSSTWYALSYGEAKGGIKKGDHLWQIAFGSGFKCSSAVWRALRTVDPHDERNPWKDEINEFPVDLRNIETYSELFEPAKRKLLEFGQVRDGFEAGATI</sequence>
<evidence type="ECO:0000313" key="5">
    <source>
        <dbReference type="Proteomes" id="UP000516437"/>
    </source>
</evidence>
<dbReference type="PANTHER" id="PTHR31561">
    <property type="entry name" value="3-KETOACYL-COA SYNTHASE"/>
    <property type="match status" value="1"/>
</dbReference>
<dbReference type="UniPathway" id="UPA00094"/>
<evidence type="ECO:0000256" key="2">
    <source>
        <dbReference type="ARBA" id="ARBA00022679"/>
    </source>
</evidence>
<dbReference type="InterPro" id="IPR013747">
    <property type="entry name" value="ACP_syn_III_C"/>
</dbReference>
<name>A0A6A1V7P4_9ROSI</name>
<dbReference type="Gene3D" id="3.40.47.10">
    <property type="match status" value="1"/>
</dbReference>
<dbReference type="Proteomes" id="UP000516437">
    <property type="component" value="Chromosome 6"/>
</dbReference>
<keyword evidence="5" id="KW-1185">Reference proteome</keyword>
<dbReference type="AlphaFoldDB" id="A0A6A1V7P4"/>
<comment type="pathway">
    <text evidence="1">Lipid metabolism; fatty acid biosynthesis.</text>
</comment>
<dbReference type="InterPro" id="IPR016039">
    <property type="entry name" value="Thiolase-like"/>
</dbReference>
<dbReference type="GO" id="GO:0006633">
    <property type="term" value="P:fatty acid biosynthetic process"/>
    <property type="evidence" value="ECO:0007669"/>
    <property type="project" value="UniProtKB-UniPathway"/>
</dbReference>
<feature type="domain" description="Beta-ketoacyl-[acyl-carrier-protein] synthase III C-terminal" evidence="3">
    <location>
        <begin position="131"/>
        <end position="214"/>
    </location>
</feature>
<comment type="caution">
    <text evidence="4">The sequence shown here is derived from an EMBL/GenBank/DDBJ whole genome shotgun (WGS) entry which is preliminary data.</text>
</comment>
<accession>A0A6A1V7P4</accession>
<dbReference type="EMBL" id="RXIC02000024">
    <property type="protein sequence ID" value="KAB1208834.1"/>
    <property type="molecule type" value="Genomic_DNA"/>
</dbReference>